<dbReference type="Proteomes" id="UP001500751">
    <property type="component" value="Unassembled WGS sequence"/>
</dbReference>
<organism evidence="10 11">
    <name type="scientific">Catenulispora yoronensis</name>
    <dbReference type="NCBI Taxonomy" id="450799"/>
    <lineage>
        <taxon>Bacteria</taxon>
        <taxon>Bacillati</taxon>
        <taxon>Actinomycetota</taxon>
        <taxon>Actinomycetes</taxon>
        <taxon>Catenulisporales</taxon>
        <taxon>Catenulisporaceae</taxon>
        <taxon>Catenulispora</taxon>
    </lineage>
</organism>
<evidence type="ECO:0000256" key="2">
    <source>
        <dbReference type="ARBA" id="ARBA00022527"/>
    </source>
</evidence>
<dbReference type="PANTHER" id="PTHR43289:SF6">
    <property type="entry name" value="SERINE_THREONINE-PROTEIN KINASE NEKL-3"/>
    <property type="match status" value="1"/>
</dbReference>
<keyword evidence="4 7" id="KW-0547">Nucleotide-binding</keyword>
<evidence type="ECO:0000313" key="10">
    <source>
        <dbReference type="EMBL" id="GAA2025823.1"/>
    </source>
</evidence>
<evidence type="ECO:0000259" key="9">
    <source>
        <dbReference type="PROSITE" id="PS50011"/>
    </source>
</evidence>
<evidence type="ECO:0000256" key="5">
    <source>
        <dbReference type="ARBA" id="ARBA00022777"/>
    </source>
</evidence>
<feature type="domain" description="Protein kinase" evidence="9">
    <location>
        <begin position="11"/>
        <end position="271"/>
    </location>
</feature>
<dbReference type="PANTHER" id="PTHR43289">
    <property type="entry name" value="MITOGEN-ACTIVATED PROTEIN KINASE KINASE KINASE 20-RELATED"/>
    <property type="match status" value="1"/>
</dbReference>
<keyword evidence="11" id="KW-1185">Reference proteome</keyword>
<dbReference type="PROSITE" id="PS00107">
    <property type="entry name" value="PROTEIN_KINASE_ATP"/>
    <property type="match status" value="1"/>
</dbReference>
<dbReference type="InterPro" id="IPR008271">
    <property type="entry name" value="Ser/Thr_kinase_AS"/>
</dbReference>
<evidence type="ECO:0000256" key="6">
    <source>
        <dbReference type="ARBA" id="ARBA00022840"/>
    </source>
</evidence>
<feature type="region of interest" description="Disordered" evidence="8">
    <location>
        <begin position="337"/>
        <end position="372"/>
    </location>
</feature>
<gene>
    <name evidence="10" type="ORF">GCM10009839_25110</name>
</gene>
<evidence type="ECO:0000256" key="8">
    <source>
        <dbReference type="SAM" id="MobiDB-lite"/>
    </source>
</evidence>
<dbReference type="PROSITE" id="PS00108">
    <property type="entry name" value="PROTEIN_KINASE_ST"/>
    <property type="match status" value="1"/>
</dbReference>
<evidence type="ECO:0000256" key="3">
    <source>
        <dbReference type="ARBA" id="ARBA00022679"/>
    </source>
</evidence>
<sequence length="717" mass="74495">MDQGQVLAGRYRVEALLGRGGMGEVWRGTDPVLGRAVAVKVLPIQGPDTEVERFGREARMAAGLQHPAITTVFDFGRDGEVLFLVMELLDGEDLAAVLKHSPDGLPLPQVLTVATQVCRALSAAHRAMIVHRDLKPGNVIVLGDGTVKVCDFGIARFVGGGPTQPGLTAAGVVLGTPAYMAPEQIEGRPVDGRTDLYALGCLVYHLLTGFPPFRADSGIAILHQHVAVAPTSTRTYRPQIPPALDDLVMRLLAKDPALRPPTAEAVMDALEDIAARIAPPVGPSAPVAPINLSAPSTPVPPITITNPLDRSRRTAIGVSAVAVVACAAIVVAWQPWKSSNSTPRSTPPVTPSTHQGAGTSSSVPGTAHPIPESDAAKATSLAAFGTQDALITAAKAEGSLNVIALPADWANFAAIEKAFSDQYGIKITSANPDGSSQDELNAIRTGQGQPTAPDVVDLGLAAAVSGSADHLFAPYQVASWSSIPAAQKDPNGSYVNDYGGYIAIGYDTSRVQNPPTSIKALDDPKYRGMVAIEGNPTTSNVGLSTILAAALANGGSLDNVQPGLDFFGKLKQDGVLITTPASISTIASGQTPITLTWDYIQASTSNSLKAKGRTWRYLIPSDAQLGGFYNQAINATAPHPAAARLWEEFLYSPTGQNLWLKSGMHPVEITAMQAAGTADSAALAALPAVSGPPELATEDQITKATAAVGTGWARATG</sequence>
<reference evidence="10 11" key="1">
    <citation type="journal article" date="2019" name="Int. J. Syst. Evol. Microbiol.">
        <title>The Global Catalogue of Microorganisms (GCM) 10K type strain sequencing project: providing services to taxonomists for standard genome sequencing and annotation.</title>
        <authorList>
            <consortium name="The Broad Institute Genomics Platform"/>
            <consortium name="The Broad Institute Genome Sequencing Center for Infectious Disease"/>
            <person name="Wu L."/>
            <person name="Ma J."/>
        </authorList>
    </citation>
    <scope>NUCLEOTIDE SEQUENCE [LARGE SCALE GENOMIC DNA]</scope>
    <source>
        <strain evidence="10 11">JCM 16014</strain>
    </source>
</reference>
<dbReference type="CDD" id="cd14014">
    <property type="entry name" value="STKc_PknB_like"/>
    <property type="match status" value="1"/>
</dbReference>
<dbReference type="SUPFAM" id="SSF56112">
    <property type="entry name" value="Protein kinase-like (PK-like)"/>
    <property type="match status" value="1"/>
</dbReference>
<keyword evidence="6 7" id="KW-0067">ATP-binding</keyword>
<keyword evidence="2" id="KW-0723">Serine/threonine-protein kinase</keyword>
<dbReference type="Gene3D" id="3.40.190.10">
    <property type="entry name" value="Periplasmic binding protein-like II"/>
    <property type="match status" value="2"/>
</dbReference>
<dbReference type="Pfam" id="PF13343">
    <property type="entry name" value="SBP_bac_6"/>
    <property type="match status" value="1"/>
</dbReference>
<dbReference type="Gene3D" id="3.30.200.20">
    <property type="entry name" value="Phosphorylase Kinase, domain 1"/>
    <property type="match status" value="1"/>
</dbReference>
<name>A0ABN2U1L5_9ACTN</name>
<keyword evidence="5" id="KW-0418">Kinase</keyword>
<protein>
    <recommendedName>
        <fullName evidence="1">non-specific serine/threonine protein kinase</fullName>
        <ecNumber evidence="1">2.7.11.1</ecNumber>
    </recommendedName>
</protein>
<dbReference type="PROSITE" id="PS50011">
    <property type="entry name" value="PROTEIN_KINASE_DOM"/>
    <property type="match status" value="1"/>
</dbReference>
<feature type="binding site" evidence="7">
    <location>
        <position position="40"/>
    </location>
    <ligand>
        <name>ATP</name>
        <dbReference type="ChEBI" id="CHEBI:30616"/>
    </ligand>
</feature>
<dbReference type="Pfam" id="PF00069">
    <property type="entry name" value="Pkinase"/>
    <property type="match status" value="1"/>
</dbReference>
<evidence type="ECO:0000313" key="11">
    <source>
        <dbReference type="Proteomes" id="UP001500751"/>
    </source>
</evidence>
<dbReference type="SMART" id="SM00220">
    <property type="entry name" value="S_TKc"/>
    <property type="match status" value="1"/>
</dbReference>
<accession>A0ABN2U1L5</accession>
<evidence type="ECO:0000256" key="7">
    <source>
        <dbReference type="PROSITE-ProRule" id="PRU10141"/>
    </source>
</evidence>
<keyword evidence="3" id="KW-0808">Transferase</keyword>
<dbReference type="InterPro" id="IPR000719">
    <property type="entry name" value="Prot_kinase_dom"/>
</dbReference>
<dbReference type="InterPro" id="IPR011009">
    <property type="entry name" value="Kinase-like_dom_sf"/>
</dbReference>
<dbReference type="RefSeq" id="WP_344665714.1">
    <property type="nucleotide sequence ID" value="NZ_BAAAQN010000011.1"/>
</dbReference>
<dbReference type="SUPFAM" id="SSF53850">
    <property type="entry name" value="Periplasmic binding protein-like II"/>
    <property type="match status" value="1"/>
</dbReference>
<comment type="caution">
    <text evidence="10">The sequence shown here is derived from an EMBL/GenBank/DDBJ whole genome shotgun (WGS) entry which is preliminary data.</text>
</comment>
<dbReference type="EMBL" id="BAAAQN010000011">
    <property type="protein sequence ID" value="GAA2025823.1"/>
    <property type="molecule type" value="Genomic_DNA"/>
</dbReference>
<dbReference type="InterPro" id="IPR017441">
    <property type="entry name" value="Protein_kinase_ATP_BS"/>
</dbReference>
<dbReference type="EC" id="2.7.11.1" evidence="1"/>
<evidence type="ECO:0000256" key="4">
    <source>
        <dbReference type="ARBA" id="ARBA00022741"/>
    </source>
</evidence>
<feature type="compositionally biased region" description="Polar residues" evidence="8">
    <location>
        <begin position="354"/>
        <end position="364"/>
    </location>
</feature>
<evidence type="ECO:0000256" key="1">
    <source>
        <dbReference type="ARBA" id="ARBA00012513"/>
    </source>
</evidence>
<dbReference type="Gene3D" id="1.10.510.10">
    <property type="entry name" value="Transferase(Phosphotransferase) domain 1"/>
    <property type="match status" value="1"/>
</dbReference>
<proteinExistence type="predicted"/>